<protein>
    <submittedName>
        <fullName evidence="1">Uncharacterized protein</fullName>
    </submittedName>
</protein>
<reference evidence="1" key="1">
    <citation type="submission" date="2020-01" db="EMBL/GenBank/DDBJ databases">
        <authorList>
            <person name="Meier V. D."/>
            <person name="Meier V D."/>
        </authorList>
    </citation>
    <scope>NUCLEOTIDE SEQUENCE</scope>
    <source>
        <strain evidence="1">HLG_WM_MAG_06</strain>
    </source>
</reference>
<accession>A0A6S6SVX7</accession>
<sequence>MKQTIFGIILGVLLVVTVSVGFELHGKYEIQTANDYVAPTEFTVDVDGIKYRQKV</sequence>
<organism evidence="1">
    <name type="scientific">uncultured Sulfurovum sp</name>
    <dbReference type="NCBI Taxonomy" id="269237"/>
    <lineage>
        <taxon>Bacteria</taxon>
        <taxon>Pseudomonadati</taxon>
        <taxon>Campylobacterota</taxon>
        <taxon>Epsilonproteobacteria</taxon>
        <taxon>Campylobacterales</taxon>
        <taxon>Sulfurovaceae</taxon>
        <taxon>Sulfurovum</taxon>
        <taxon>environmental samples</taxon>
    </lineage>
</organism>
<proteinExistence type="predicted"/>
<gene>
    <name evidence="1" type="ORF">HELGO_WM17239</name>
</gene>
<dbReference type="AlphaFoldDB" id="A0A6S6SVX7"/>
<name>A0A6S6SVX7_9BACT</name>
<evidence type="ECO:0000313" key="1">
    <source>
        <dbReference type="EMBL" id="CAA6808736.1"/>
    </source>
</evidence>
<dbReference type="EMBL" id="CACVAP010000056">
    <property type="protein sequence ID" value="CAA6808736.1"/>
    <property type="molecule type" value="Genomic_DNA"/>
</dbReference>